<sequence length="84" mass="9561">MAAEELKRHQSDSRSNFSLQLVECCMQGKCDQLDAINRANFTIQESNPGILDIRVTSKRPETPCRSDSIYKIENILRKICDVST</sequence>
<evidence type="ECO:0000313" key="1">
    <source>
        <dbReference type="EMBL" id="EFA10629.1"/>
    </source>
</evidence>
<dbReference type="AlphaFoldDB" id="D6X2X0"/>
<gene>
    <name evidence="1" type="primary">GLEAN_16266</name>
    <name evidence="1" type="ORF">TcasGA2_TC016266</name>
</gene>
<dbReference type="EMBL" id="KQ971372">
    <property type="protein sequence ID" value="EFA10629.1"/>
    <property type="molecule type" value="Genomic_DNA"/>
</dbReference>
<dbReference type="InParanoid" id="D6X2X0"/>
<reference evidence="1 2" key="2">
    <citation type="journal article" date="2010" name="Nucleic Acids Res.">
        <title>BeetleBase in 2010: revisions to provide comprehensive genomic information for Tribolium castaneum.</title>
        <authorList>
            <person name="Kim H.S."/>
            <person name="Murphy T."/>
            <person name="Xia J."/>
            <person name="Caragea D."/>
            <person name="Park Y."/>
            <person name="Beeman R.W."/>
            <person name="Lorenzen M.D."/>
            <person name="Butcher S."/>
            <person name="Manak J.R."/>
            <person name="Brown S.J."/>
        </authorList>
    </citation>
    <scope>GENOME REANNOTATION</scope>
    <source>
        <strain evidence="1 2">Georgia GA2</strain>
    </source>
</reference>
<protein>
    <submittedName>
        <fullName evidence="1">Uncharacterized protein</fullName>
    </submittedName>
</protein>
<name>D6X2X0_TRICA</name>
<dbReference type="Proteomes" id="UP000007266">
    <property type="component" value="Linkage group 9"/>
</dbReference>
<reference evidence="1 2" key="1">
    <citation type="journal article" date="2008" name="Nature">
        <title>The genome of the model beetle and pest Tribolium castaneum.</title>
        <authorList>
            <consortium name="Tribolium Genome Sequencing Consortium"/>
            <person name="Richards S."/>
            <person name="Gibbs R.A."/>
            <person name="Weinstock G.M."/>
            <person name="Brown S.J."/>
            <person name="Denell R."/>
            <person name="Beeman R.W."/>
            <person name="Gibbs R."/>
            <person name="Beeman R.W."/>
            <person name="Brown S.J."/>
            <person name="Bucher G."/>
            <person name="Friedrich M."/>
            <person name="Grimmelikhuijzen C.J."/>
            <person name="Klingler M."/>
            <person name="Lorenzen M."/>
            <person name="Richards S."/>
            <person name="Roth S."/>
            <person name="Schroder R."/>
            <person name="Tautz D."/>
            <person name="Zdobnov E.M."/>
            <person name="Muzny D."/>
            <person name="Gibbs R.A."/>
            <person name="Weinstock G.M."/>
            <person name="Attaway T."/>
            <person name="Bell S."/>
            <person name="Buhay C.J."/>
            <person name="Chandrabose M.N."/>
            <person name="Chavez D."/>
            <person name="Clerk-Blankenburg K.P."/>
            <person name="Cree A."/>
            <person name="Dao M."/>
            <person name="Davis C."/>
            <person name="Chacko J."/>
            <person name="Dinh H."/>
            <person name="Dugan-Rocha S."/>
            <person name="Fowler G."/>
            <person name="Garner T.T."/>
            <person name="Garnes J."/>
            <person name="Gnirke A."/>
            <person name="Hawes A."/>
            <person name="Hernandez J."/>
            <person name="Hines S."/>
            <person name="Holder M."/>
            <person name="Hume J."/>
            <person name="Jhangiani S.N."/>
            <person name="Joshi V."/>
            <person name="Khan Z.M."/>
            <person name="Jackson L."/>
            <person name="Kovar C."/>
            <person name="Kowis A."/>
            <person name="Lee S."/>
            <person name="Lewis L.R."/>
            <person name="Margolis J."/>
            <person name="Morgan M."/>
            <person name="Nazareth L.V."/>
            <person name="Nguyen N."/>
            <person name="Okwuonu G."/>
            <person name="Parker D."/>
            <person name="Richards S."/>
            <person name="Ruiz S.J."/>
            <person name="Santibanez J."/>
            <person name="Savard J."/>
            <person name="Scherer S.E."/>
            <person name="Schneider B."/>
            <person name="Sodergren E."/>
            <person name="Tautz D."/>
            <person name="Vattahil S."/>
            <person name="Villasana D."/>
            <person name="White C.S."/>
            <person name="Wright R."/>
            <person name="Park Y."/>
            <person name="Beeman R.W."/>
            <person name="Lord J."/>
            <person name="Oppert B."/>
            <person name="Lorenzen M."/>
            <person name="Brown S."/>
            <person name="Wang L."/>
            <person name="Savard J."/>
            <person name="Tautz D."/>
            <person name="Richards S."/>
            <person name="Weinstock G."/>
            <person name="Gibbs R.A."/>
            <person name="Liu Y."/>
            <person name="Worley K."/>
            <person name="Weinstock G."/>
            <person name="Elsik C.G."/>
            <person name="Reese J.T."/>
            <person name="Elhaik E."/>
            <person name="Landan G."/>
            <person name="Graur D."/>
            <person name="Arensburger P."/>
            <person name="Atkinson P."/>
            <person name="Beeman R.W."/>
            <person name="Beidler J."/>
            <person name="Brown S.J."/>
            <person name="Demuth J.P."/>
            <person name="Drury D.W."/>
            <person name="Du Y.Z."/>
            <person name="Fujiwara H."/>
            <person name="Lorenzen M."/>
            <person name="Maselli V."/>
            <person name="Osanai M."/>
            <person name="Park Y."/>
            <person name="Robertson H.M."/>
            <person name="Tu Z."/>
            <person name="Wang J.J."/>
            <person name="Wang S."/>
            <person name="Richards S."/>
            <person name="Song H."/>
            <person name="Zhang L."/>
            <person name="Sodergren E."/>
            <person name="Werner D."/>
            <person name="Stanke M."/>
            <person name="Morgenstern B."/>
            <person name="Solovyev V."/>
            <person name="Kosarev P."/>
            <person name="Brown G."/>
            <person name="Chen H.C."/>
            <person name="Ermolaeva O."/>
            <person name="Hlavina W."/>
            <person name="Kapustin Y."/>
            <person name="Kiryutin B."/>
            <person name="Kitts P."/>
            <person name="Maglott D."/>
            <person name="Pruitt K."/>
            <person name="Sapojnikov V."/>
            <person name="Souvorov A."/>
            <person name="Mackey A.J."/>
            <person name="Waterhouse R.M."/>
            <person name="Wyder S."/>
            <person name="Zdobnov E.M."/>
            <person name="Zdobnov E.M."/>
            <person name="Wyder S."/>
            <person name="Kriventseva E.V."/>
            <person name="Kadowaki T."/>
            <person name="Bork P."/>
            <person name="Aranda M."/>
            <person name="Bao R."/>
            <person name="Beermann A."/>
            <person name="Berns N."/>
            <person name="Bolognesi R."/>
            <person name="Bonneton F."/>
            <person name="Bopp D."/>
            <person name="Brown S.J."/>
            <person name="Bucher G."/>
            <person name="Butts T."/>
            <person name="Chaumot A."/>
            <person name="Denell R.E."/>
            <person name="Ferrier D.E."/>
            <person name="Friedrich M."/>
            <person name="Gordon C.M."/>
            <person name="Jindra M."/>
            <person name="Klingler M."/>
            <person name="Lan Q."/>
            <person name="Lattorff H.M."/>
            <person name="Laudet V."/>
            <person name="von Levetsow C."/>
            <person name="Liu Z."/>
            <person name="Lutz R."/>
            <person name="Lynch J.A."/>
            <person name="da Fonseca R.N."/>
            <person name="Posnien N."/>
            <person name="Reuter R."/>
            <person name="Roth S."/>
            <person name="Savard J."/>
            <person name="Schinko J.B."/>
            <person name="Schmitt C."/>
            <person name="Schoppmeier M."/>
            <person name="Schroder R."/>
            <person name="Shippy T.D."/>
            <person name="Simonnet F."/>
            <person name="Marques-Souza H."/>
            <person name="Tautz D."/>
            <person name="Tomoyasu Y."/>
            <person name="Trauner J."/>
            <person name="Van der Zee M."/>
            <person name="Vervoort M."/>
            <person name="Wittkopp N."/>
            <person name="Wimmer E.A."/>
            <person name="Yang X."/>
            <person name="Jones A.K."/>
            <person name="Sattelle D.B."/>
            <person name="Ebert P.R."/>
            <person name="Nelson D."/>
            <person name="Scott J.G."/>
            <person name="Beeman R.W."/>
            <person name="Muthukrishnan S."/>
            <person name="Kramer K.J."/>
            <person name="Arakane Y."/>
            <person name="Beeman R.W."/>
            <person name="Zhu Q."/>
            <person name="Hogenkamp D."/>
            <person name="Dixit R."/>
            <person name="Oppert B."/>
            <person name="Jiang H."/>
            <person name="Zou Z."/>
            <person name="Marshall J."/>
            <person name="Elpidina E."/>
            <person name="Vinokurov K."/>
            <person name="Oppert C."/>
            <person name="Zou Z."/>
            <person name="Evans J."/>
            <person name="Lu Z."/>
            <person name="Zhao P."/>
            <person name="Sumathipala N."/>
            <person name="Altincicek B."/>
            <person name="Vilcinskas A."/>
            <person name="Williams M."/>
            <person name="Hultmark D."/>
            <person name="Hetru C."/>
            <person name="Jiang H."/>
            <person name="Grimmelikhuijzen C.J."/>
            <person name="Hauser F."/>
            <person name="Cazzamali G."/>
            <person name="Williamson M."/>
            <person name="Park Y."/>
            <person name="Li B."/>
            <person name="Tanaka Y."/>
            <person name="Predel R."/>
            <person name="Neupert S."/>
            <person name="Schachtner J."/>
            <person name="Verleyen P."/>
            <person name="Raible F."/>
            <person name="Bork P."/>
            <person name="Friedrich M."/>
            <person name="Walden K.K."/>
            <person name="Robertson H.M."/>
            <person name="Angeli S."/>
            <person name="Foret S."/>
            <person name="Bucher G."/>
            <person name="Schuetz S."/>
            <person name="Maleszka R."/>
            <person name="Wimmer E.A."/>
            <person name="Beeman R.W."/>
            <person name="Lorenzen M."/>
            <person name="Tomoyasu Y."/>
            <person name="Miller S.C."/>
            <person name="Grossmann D."/>
            <person name="Bucher G."/>
        </authorList>
    </citation>
    <scope>NUCLEOTIDE SEQUENCE [LARGE SCALE GENOMIC DNA]</scope>
    <source>
        <strain evidence="1 2">Georgia GA2</strain>
    </source>
</reference>
<keyword evidence="2" id="KW-1185">Reference proteome</keyword>
<organism evidence="1 2">
    <name type="scientific">Tribolium castaneum</name>
    <name type="common">Red flour beetle</name>
    <dbReference type="NCBI Taxonomy" id="7070"/>
    <lineage>
        <taxon>Eukaryota</taxon>
        <taxon>Metazoa</taxon>
        <taxon>Ecdysozoa</taxon>
        <taxon>Arthropoda</taxon>
        <taxon>Hexapoda</taxon>
        <taxon>Insecta</taxon>
        <taxon>Pterygota</taxon>
        <taxon>Neoptera</taxon>
        <taxon>Endopterygota</taxon>
        <taxon>Coleoptera</taxon>
        <taxon>Polyphaga</taxon>
        <taxon>Cucujiformia</taxon>
        <taxon>Tenebrionidae</taxon>
        <taxon>Tenebrionidae incertae sedis</taxon>
        <taxon>Tribolium</taxon>
    </lineage>
</organism>
<dbReference type="HOGENOM" id="CLU_2530411_0_0_1"/>
<evidence type="ECO:0000313" key="2">
    <source>
        <dbReference type="Proteomes" id="UP000007266"/>
    </source>
</evidence>
<accession>D6X2X0</accession>
<proteinExistence type="predicted"/>